<dbReference type="RefSeq" id="XP_075098793.1">
    <property type="nucleotide sequence ID" value="XM_075242692.1"/>
</dbReference>
<reference evidence="1" key="1">
    <citation type="journal article" date="2014" name="Nat. Commun.">
        <title>The tobacco genome sequence and its comparison with those of tomato and potato.</title>
        <authorList>
            <person name="Sierro N."/>
            <person name="Battey J.N."/>
            <person name="Ouadi S."/>
            <person name="Bakaher N."/>
            <person name="Bovet L."/>
            <person name="Willig A."/>
            <person name="Goepfert S."/>
            <person name="Peitsch M.C."/>
            <person name="Ivanov N.V."/>
        </authorList>
    </citation>
    <scope>NUCLEOTIDE SEQUENCE [LARGE SCALE GENOMIC DNA]</scope>
</reference>
<gene>
    <name evidence="2" type="primary">LOC142175711</name>
</gene>
<organism evidence="1 2">
    <name type="scientific">Nicotiana tabacum</name>
    <name type="common">Common tobacco</name>
    <dbReference type="NCBI Taxonomy" id="4097"/>
    <lineage>
        <taxon>Eukaryota</taxon>
        <taxon>Viridiplantae</taxon>
        <taxon>Streptophyta</taxon>
        <taxon>Embryophyta</taxon>
        <taxon>Tracheophyta</taxon>
        <taxon>Spermatophyta</taxon>
        <taxon>Magnoliopsida</taxon>
        <taxon>eudicotyledons</taxon>
        <taxon>Gunneridae</taxon>
        <taxon>Pentapetalae</taxon>
        <taxon>asterids</taxon>
        <taxon>lamiids</taxon>
        <taxon>Solanales</taxon>
        <taxon>Solanaceae</taxon>
        <taxon>Nicotianoideae</taxon>
        <taxon>Nicotianeae</taxon>
        <taxon>Nicotiana</taxon>
    </lineage>
</organism>
<evidence type="ECO:0000313" key="1">
    <source>
        <dbReference type="Proteomes" id="UP000790787"/>
    </source>
</evidence>
<proteinExistence type="predicted"/>
<keyword evidence="1" id="KW-1185">Reference proteome</keyword>
<sequence>MKKFADRKQHPTDSGVGDMVMVKINPKQFKALRGMHQNLTHKYEGPFKIFTKVGKISYKLDMPSYLKIYPIFHASVLKPYHKDNDDSSRGQSSRAPITITASHDGEIEAIIDYQGQAKTRVESHRYFLVHWKGW</sequence>
<name>A0AC58TNI6_TOBAC</name>
<reference evidence="2" key="2">
    <citation type="submission" date="2025-08" db="UniProtKB">
        <authorList>
            <consortium name="RefSeq"/>
        </authorList>
    </citation>
    <scope>IDENTIFICATION</scope>
    <source>
        <tissue evidence="2">Leaf</tissue>
    </source>
</reference>
<evidence type="ECO:0000313" key="2">
    <source>
        <dbReference type="RefSeq" id="XP_075098793.1"/>
    </source>
</evidence>
<protein>
    <submittedName>
        <fullName evidence="2">Uncharacterized protein LOC142175711</fullName>
    </submittedName>
</protein>
<dbReference type="Proteomes" id="UP000790787">
    <property type="component" value="Chromosome 3"/>
</dbReference>
<accession>A0AC58TNI6</accession>